<dbReference type="HOGENOM" id="CLU_2865104_0_0_9"/>
<dbReference type="STRING" id="213810.RUM_17260"/>
<dbReference type="InterPro" id="IPR019908">
    <property type="entry name" value="Toxin_RalR"/>
</dbReference>
<accession>D4LDV0</accession>
<protein>
    <submittedName>
        <fullName evidence="1">Restriction alleviation protein, Lar family</fullName>
    </submittedName>
</protein>
<dbReference type="BioCyc" id="RCHA213810:RUM_RS08385-MONOMER"/>
<sequence length="64" mass="7256">MIDKVDLKNCPFCGGKAEMEVYTKYNGDNDYVVNCTKCGATVPIWHETEKAAARQWNRRADAKT</sequence>
<dbReference type="RefSeq" id="WP_015558701.1">
    <property type="nucleotide sequence ID" value="NC_021039.1"/>
</dbReference>
<gene>
    <name evidence="1" type="ordered locus">RUM_17260</name>
</gene>
<evidence type="ECO:0000313" key="2">
    <source>
        <dbReference type="Proteomes" id="UP000007054"/>
    </source>
</evidence>
<dbReference type="Proteomes" id="UP000007054">
    <property type="component" value="Chromosome"/>
</dbReference>
<organism evidence="1 2">
    <name type="scientific">Ruminococcus champanellensis (strain DSM 18848 / JCM 17042 / KCTC 15320 / 18P13)</name>
    <dbReference type="NCBI Taxonomy" id="213810"/>
    <lineage>
        <taxon>Bacteria</taxon>
        <taxon>Bacillati</taxon>
        <taxon>Bacillota</taxon>
        <taxon>Clostridia</taxon>
        <taxon>Eubacteriales</taxon>
        <taxon>Oscillospiraceae</taxon>
        <taxon>Ruminococcus</taxon>
    </lineage>
</organism>
<proteinExistence type="predicted"/>
<evidence type="ECO:0000313" key="1">
    <source>
        <dbReference type="EMBL" id="CBL17795.1"/>
    </source>
</evidence>
<keyword evidence="2" id="KW-1185">Reference proteome</keyword>
<dbReference type="AlphaFoldDB" id="D4LDV0"/>
<name>D4LDV0_RUMC1</name>
<dbReference type="GeneID" id="83156423"/>
<dbReference type="EMBL" id="FP929052">
    <property type="protein sequence ID" value="CBL17795.1"/>
    <property type="molecule type" value="Genomic_DNA"/>
</dbReference>
<reference evidence="1" key="2">
    <citation type="submission" date="2010-03" db="EMBL/GenBank/DDBJ databases">
        <authorList>
            <person name="Pajon A."/>
        </authorList>
    </citation>
    <scope>NUCLEOTIDE SEQUENCE</scope>
    <source>
        <strain evidence="1">Type strain: 18P13</strain>
    </source>
</reference>
<reference evidence="1" key="1">
    <citation type="submission" date="2010-03" db="EMBL/GenBank/DDBJ databases">
        <title>The genome sequence of Ruminococcus sp. 18P13.</title>
        <authorList>
            <consortium name="metaHIT consortium -- http://www.metahit.eu/"/>
            <person name="Pajon A."/>
            <person name="Turner K."/>
            <person name="Parkhill J."/>
            <person name="Bernalier A."/>
        </authorList>
    </citation>
    <scope>NUCLEOTIDE SEQUENCE [LARGE SCALE GENOMIC DNA]</scope>
    <source>
        <strain evidence="1">Type strain: 18P13</strain>
    </source>
</reference>
<dbReference type="NCBIfam" id="TIGR03655">
    <property type="entry name" value="anti_R_Lar"/>
    <property type="match status" value="1"/>
</dbReference>
<dbReference type="Pfam" id="PF14354">
    <property type="entry name" value="Lar_restr_allev"/>
    <property type="match status" value="1"/>
</dbReference>
<dbReference type="KEGG" id="rch:RUM_17260"/>